<evidence type="ECO:0000313" key="2">
    <source>
        <dbReference type="Proteomes" id="UP000438429"/>
    </source>
</evidence>
<proteinExistence type="predicted"/>
<dbReference type="AlphaFoldDB" id="A0A6A4SXG1"/>
<organism evidence="1 2">
    <name type="scientific">Scophthalmus maximus</name>
    <name type="common">Turbot</name>
    <name type="synonym">Psetta maxima</name>
    <dbReference type="NCBI Taxonomy" id="52904"/>
    <lineage>
        <taxon>Eukaryota</taxon>
        <taxon>Metazoa</taxon>
        <taxon>Chordata</taxon>
        <taxon>Craniata</taxon>
        <taxon>Vertebrata</taxon>
        <taxon>Euteleostomi</taxon>
        <taxon>Actinopterygii</taxon>
        <taxon>Neopterygii</taxon>
        <taxon>Teleostei</taxon>
        <taxon>Neoteleostei</taxon>
        <taxon>Acanthomorphata</taxon>
        <taxon>Carangaria</taxon>
        <taxon>Pleuronectiformes</taxon>
        <taxon>Pleuronectoidei</taxon>
        <taxon>Scophthalmidae</taxon>
        <taxon>Scophthalmus</taxon>
    </lineage>
</organism>
<protein>
    <submittedName>
        <fullName evidence="1">Uncharacterized protein</fullName>
    </submittedName>
</protein>
<evidence type="ECO:0000313" key="1">
    <source>
        <dbReference type="EMBL" id="KAF0034722.1"/>
    </source>
</evidence>
<name>A0A6A4SXG1_SCOMX</name>
<accession>A0A6A4SXG1</accession>
<gene>
    <name evidence="1" type="ORF">F2P81_012480</name>
</gene>
<dbReference type="Proteomes" id="UP000438429">
    <property type="component" value="Unassembled WGS sequence"/>
</dbReference>
<comment type="caution">
    <text evidence="1">The sequence shown here is derived from an EMBL/GenBank/DDBJ whole genome shotgun (WGS) entry which is preliminary data.</text>
</comment>
<reference evidence="1 2" key="1">
    <citation type="submission" date="2019-06" db="EMBL/GenBank/DDBJ databases">
        <title>Draft genomes of female and male turbot (Scophthalmus maximus).</title>
        <authorList>
            <person name="Xu H."/>
            <person name="Xu X.-W."/>
            <person name="Shao C."/>
            <person name="Chen S."/>
        </authorList>
    </citation>
    <scope>NUCLEOTIDE SEQUENCE [LARGE SCALE GENOMIC DNA]</scope>
    <source>
        <strain evidence="1">Ysfricsl-2016a</strain>
        <tissue evidence="1">Blood</tissue>
    </source>
</reference>
<sequence>MWDAAISRCIADERKAQMKTPYTRVAYTRVAYTRVAYTSVAYTRVAYTRVAYASVAYARVAYARVAYARVAYTRVAYTSVAYTRVAARRQRHFSTHYIEFHDTYESSCSHPLNMRTRSLICSFRGSVTQGLALEVGETVQILEKCEAVFNCSLRNLCAARVTDALCFLFRMVPGVFNEEAKRQARVSSHGRVLMNQFSFSLMRLNRPSHVLRHMYSKRYAFTSFPRFLEAFLLTRSVRTLNTPLRSVKMKYGHRKSGAAVHAVRGVGPSIKTDGVDVE</sequence>
<dbReference type="EMBL" id="VEVO01000011">
    <property type="protein sequence ID" value="KAF0034722.1"/>
    <property type="molecule type" value="Genomic_DNA"/>
</dbReference>